<feature type="transmembrane region" description="Helical" evidence="1">
    <location>
        <begin position="189"/>
        <end position="218"/>
    </location>
</feature>
<gene>
    <name evidence="2" type="ORF">SAMN05444002_2344</name>
</gene>
<dbReference type="EMBL" id="FSRL01000001">
    <property type="protein sequence ID" value="SIO04705.1"/>
    <property type="molecule type" value="Genomic_DNA"/>
</dbReference>
<keyword evidence="1" id="KW-0812">Transmembrane</keyword>
<dbReference type="RefSeq" id="WP_074256374.1">
    <property type="nucleotide sequence ID" value="NZ_FSRL01000001.1"/>
</dbReference>
<proteinExistence type="predicted"/>
<sequence length="267" mass="29059">MKTRDAMVRRFVRETFGVRGTLGLHRAAFGLDLLRAPVNVVLAPVFLLVKLLGLVARLCRARRLGDWLLSRRIIFQTAVSRKVAAKVTALIAELDAAGAGPGAPEPVVHRAVEDYVGVRNAVSEITTVLFVLITGYALFHSATLGVLSLAGPVADMRAQALAIENYWAGQWLGQVYFGWFPRSLDPWQVVLTGVVLAMAASLVTTFAGLLADPVQLWLGAHRRRLMRLLARLDAQAESASGLSREHAVARLGDLTDIALALWRALRP</sequence>
<name>A0A1N6GB01_9RHOB</name>
<keyword evidence="1" id="KW-0472">Membrane</keyword>
<evidence type="ECO:0000313" key="2">
    <source>
        <dbReference type="EMBL" id="SIO04705.1"/>
    </source>
</evidence>
<dbReference type="Pfam" id="PF20340">
    <property type="entry name" value="DUF6635"/>
    <property type="match status" value="1"/>
</dbReference>
<dbReference type="InterPro" id="IPR046575">
    <property type="entry name" value="DUF6635"/>
</dbReference>
<feature type="transmembrane region" description="Helical" evidence="1">
    <location>
        <begin position="40"/>
        <end position="59"/>
    </location>
</feature>
<reference evidence="3" key="1">
    <citation type="submission" date="2016-11" db="EMBL/GenBank/DDBJ databases">
        <authorList>
            <person name="Varghese N."/>
            <person name="Submissions S."/>
        </authorList>
    </citation>
    <scope>NUCLEOTIDE SEQUENCE [LARGE SCALE GENOMIC DNA]</scope>
    <source>
        <strain evidence="3">DSM 29440</strain>
    </source>
</reference>
<dbReference type="AlphaFoldDB" id="A0A1N6GB01"/>
<evidence type="ECO:0000256" key="1">
    <source>
        <dbReference type="SAM" id="Phobius"/>
    </source>
</evidence>
<accession>A0A1N6GB01</accession>
<dbReference type="STRING" id="1217970.SAMN05444002_2344"/>
<protein>
    <submittedName>
        <fullName evidence="2">Uncharacterized protein</fullName>
    </submittedName>
</protein>
<keyword evidence="1" id="KW-1133">Transmembrane helix</keyword>
<feature type="transmembrane region" description="Helical" evidence="1">
    <location>
        <begin position="128"/>
        <end position="150"/>
    </location>
</feature>
<dbReference type="Proteomes" id="UP000184932">
    <property type="component" value="Unassembled WGS sequence"/>
</dbReference>
<evidence type="ECO:0000313" key="3">
    <source>
        <dbReference type="Proteomes" id="UP000184932"/>
    </source>
</evidence>
<keyword evidence="3" id="KW-1185">Reference proteome</keyword>
<organism evidence="2 3">
    <name type="scientific">Vannielia litorea</name>
    <dbReference type="NCBI Taxonomy" id="1217970"/>
    <lineage>
        <taxon>Bacteria</taxon>
        <taxon>Pseudomonadati</taxon>
        <taxon>Pseudomonadota</taxon>
        <taxon>Alphaproteobacteria</taxon>
        <taxon>Rhodobacterales</taxon>
        <taxon>Paracoccaceae</taxon>
        <taxon>Vannielia</taxon>
    </lineage>
</organism>